<feature type="signal peptide" evidence="1">
    <location>
        <begin position="1"/>
        <end position="19"/>
    </location>
</feature>
<evidence type="ECO:0000313" key="2">
    <source>
        <dbReference type="EMBL" id="KAF6397034.1"/>
    </source>
</evidence>
<evidence type="ECO:0000313" key="3">
    <source>
        <dbReference type="Proteomes" id="UP000593571"/>
    </source>
</evidence>
<name>A0A7J8BE97_ROUAE</name>
<evidence type="ECO:0000256" key="1">
    <source>
        <dbReference type="SAM" id="SignalP"/>
    </source>
</evidence>
<dbReference type="AlphaFoldDB" id="A0A7J8BE97"/>
<organism evidence="2 3">
    <name type="scientific">Rousettus aegyptiacus</name>
    <name type="common">Egyptian fruit bat</name>
    <name type="synonym">Pteropus aegyptiacus</name>
    <dbReference type="NCBI Taxonomy" id="9407"/>
    <lineage>
        <taxon>Eukaryota</taxon>
        <taxon>Metazoa</taxon>
        <taxon>Chordata</taxon>
        <taxon>Craniata</taxon>
        <taxon>Vertebrata</taxon>
        <taxon>Euteleostomi</taxon>
        <taxon>Mammalia</taxon>
        <taxon>Eutheria</taxon>
        <taxon>Laurasiatheria</taxon>
        <taxon>Chiroptera</taxon>
        <taxon>Yinpterochiroptera</taxon>
        <taxon>Pteropodoidea</taxon>
        <taxon>Pteropodidae</taxon>
        <taxon>Rousettinae</taxon>
        <taxon>Rousettus</taxon>
    </lineage>
</organism>
<comment type="caution">
    <text evidence="2">The sequence shown here is derived from an EMBL/GenBank/DDBJ whole genome shotgun (WGS) entry which is preliminary data.</text>
</comment>
<proteinExistence type="predicted"/>
<dbReference type="EMBL" id="JACASE010000017">
    <property type="protein sequence ID" value="KAF6397034.1"/>
    <property type="molecule type" value="Genomic_DNA"/>
</dbReference>
<dbReference type="Proteomes" id="UP000593571">
    <property type="component" value="Unassembled WGS sequence"/>
</dbReference>
<feature type="chain" id="PRO_5029776605" evidence="1">
    <location>
        <begin position="20"/>
        <end position="189"/>
    </location>
</feature>
<protein>
    <submittedName>
        <fullName evidence="2">Uncharacterized protein</fullName>
    </submittedName>
</protein>
<gene>
    <name evidence="2" type="ORF">HJG63_009706</name>
</gene>
<accession>A0A7J8BE97</accession>
<sequence>MPQFFLSRGIFFFFLGATCQVGHLDSYLPDGAELTRKGEEIDCSADSGRSFSKGVRQTPSLNWAGRAGQLRGVEFLTVWMREQILALSPARLHCQWNHTPVVGVETQALSRCRTVFLHVRGPWLCGVFRSFEQSELNLDRREGERVSPSVNSGSYKTFSKTSEMLGLFSYWLCELREVTSSLLYLSFLI</sequence>
<keyword evidence="3" id="KW-1185">Reference proteome</keyword>
<reference evidence="2 3" key="1">
    <citation type="journal article" date="2020" name="Nature">
        <title>Six reference-quality genomes reveal evolution of bat adaptations.</title>
        <authorList>
            <person name="Jebb D."/>
            <person name="Huang Z."/>
            <person name="Pippel M."/>
            <person name="Hughes G.M."/>
            <person name="Lavrichenko K."/>
            <person name="Devanna P."/>
            <person name="Winkler S."/>
            <person name="Jermiin L.S."/>
            <person name="Skirmuntt E.C."/>
            <person name="Katzourakis A."/>
            <person name="Burkitt-Gray L."/>
            <person name="Ray D.A."/>
            <person name="Sullivan K.A.M."/>
            <person name="Roscito J.G."/>
            <person name="Kirilenko B.M."/>
            <person name="Davalos L.M."/>
            <person name="Corthals A.P."/>
            <person name="Power M.L."/>
            <person name="Jones G."/>
            <person name="Ransome R.D."/>
            <person name="Dechmann D.K.N."/>
            <person name="Locatelli A.G."/>
            <person name="Puechmaille S.J."/>
            <person name="Fedrigo O."/>
            <person name="Jarvis E.D."/>
            <person name="Hiller M."/>
            <person name="Vernes S.C."/>
            <person name="Myers E.W."/>
            <person name="Teeling E.C."/>
        </authorList>
    </citation>
    <scope>NUCLEOTIDE SEQUENCE [LARGE SCALE GENOMIC DNA]</scope>
    <source>
        <strain evidence="2">MRouAeg1</strain>
        <tissue evidence="2">Muscle</tissue>
    </source>
</reference>
<keyword evidence="1" id="KW-0732">Signal</keyword>